<name>A0A319DEX2_9EURO</name>
<reference evidence="3 4" key="1">
    <citation type="submission" date="2018-02" db="EMBL/GenBank/DDBJ databases">
        <title>The genomes of Aspergillus section Nigri reveals drivers in fungal speciation.</title>
        <authorList>
            <consortium name="DOE Joint Genome Institute"/>
            <person name="Vesth T.C."/>
            <person name="Nybo J."/>
            <person name="Theobald S."/>
            <person name="Brandl J."/>
            <person name="Frisvad J.C."/>
            <person name="Nielsen K.F."/>
            <person name="Lyhne E.K."/>
            <person name="Kogle M.E."/>
            <person name="Kuo A."/>
            <person name="Riley R."/>
            <person name="Clum A."/>
            <person name="Nolan M."/>
            <person name="Lipzen A."/>
            <person name="Salamov A."/>
            <person name="Henrissat B."/>
            <person name="Wiebenga A."/>
            <person name="De vries R.P."/>
            <person name="Grigoriev I.V."/>
            <person name="Mortensen U.H."/>
            <person name="Andersen M.R."/>
            <person name="Baker S.E."/>
        </authorList>
    </citation>
    <scope>NUCLEOTIDE SEQUENCE [LARGE SCALE GENOMIC DNA]</scope>
    <source>
        <strain evidence="3 4">CBS 707.79</strain>
    </source>
</reference>
<feature type="region of interest" description="Disordered" evidence="1">
    <location>
        <begin position="460"/>
        <end position="483"/>
    </location>
</feature>
<evidence type="ECO:0000313" key="3">
    <source>
        <dbReference type="EMBL" id="PYH95946.1"/>
    </source>
</evidence>
<dbReference type="SUPFAM" id="SSF81383">
    <property type="entry name" value="F-box domain"/>
    <property type="match status" value="1"/>
</dbReference>
<dbReference type="VEuPathDB" id="FungiDB:BO71DRAFT_418192"/>
<evidence type="ECO:0000259" key="2">
    <source>
        <dbReference type="Pfam" id="PF00646"/>
    </source>
</evidence>
<dbReference type="InterPro" id="IPR001810">
    <property type="entry name" value="F-box_dom"/>
</dbReference>
<feature type="compositionally biased region" description="Polar residues" evidence="1">
    <location>
        <begin position="460"/>
        <end position="482"/>
    </location>
</feature>
<dbReference type="Pfam" id="PF00646">
    <property type="entry name" value="F-box"/>
    <property type="match status" value="1"/>
</dbReference>
<dbReference type="OrthoDB" id="5126814at2759"/>
<proteinExistence type="predicted"/>
<dbReference type="Proteomes" id="UP000247810">
    <property type="component" value="Unassembled WGS sequence"/>
</dbReference>
<dbReference type="EMBL" id="KZ825845">
    <property type="protein sequence ID" value="PYH95946.1"/>
    <property type="molecule type" value="Genomic_DNA"/>
</dbReference>
<feature type="domain" description="F-box" evidence="2">
    <location>
        <begin position="4"/>
        <end position="41"/>
    </location>
</feature>
<keyword evidence="4" id="KW-1185">Reference proteome</keyword>
<evidence type="ECO:0000256" key="1">
    <source>
        <dbReference type="SAM" id="MobiDB-lite"/>
    </source>
</evidence>
<dbReference type="CDD" id="cd09917">
    <property type="entry name" value="F-box_SF"/>
    <property type="match status" value="1"/>
</dbReference>
<dbReference type="AlphaFoldDB" id="A0A319DEX2"/>
<gene>
    <name evidence="3" type="ORF">BO71DRAFT_418192</name>
</gene>
<organism evidence="3 4">
    <name type="scientific">Aspergillus ellipticus CBS 707.79</name>
    <dbReference type="NCBI Taxonomy" id="1448320"/>
    <lineage>
        <taxon>Eukaryota</taxon>
        <taxon>Fungi</taxon>
        <taxon>Dikarya</taxon>
        <taxon>Ascomycota</taxon>
        <taxon>Pezizomycotina</taxon>
        <taxon>Eurotiomycetes</taxon>
        <taxon>Eurotiomycetidae</taxon>
        <taxon>Eurotiales</taxon>
        <taxon>Aspergillaceae</taxon>
        <taxon>Aspergillus</taxon>
        <taxon>Aspergillus subgen. Circumdati</taxon>
    </lineage>
</organism>
<protein>
    <recommendedName>
        <fullName evidence="2">F-box domain-containing protein</fullName>
    </recommendedName>
</protein>
<evidence type="ECO:0000313" key="4">
    <source>
        <dbReference type="Proteomes" id="UP000247810"/>
    </source>
</evidence>
<accession>A0A319DEX2</accession>
<dbReference type="InterPro" id="IPR036047">
    <property type="entry name" value="F-box-like_dom_sf"/>
</dbReference>
<sequence length="535" mass="58959">MAANLPIELIHCILYHVDVETYVAARSSCRPWRDAASISSILRRALKEVPVSIPPRADLLTNEEWNVYFYQIAHSNLLGHRTHIEKSESRRVLPEDCSPTSVLAASHDGLTLAALKGTRATIYGHPNRQSPWEFSLASSLYPLWTSVCAALIDGGGSGSMTLNQRYAKHRIAISSQGHLFAVALGKTIQIFSLLGDEDGISSPAEYTLDKTNNVFASPPIAGYEETNGVVESLEFTKDDTLLRVVIGKEITTFQPSRVRYLGNPHNHPHNPHPTIQYWRETINHIFLDSVSMAVTLGAGEEKVLLRGLRLLSPSYTQPPEPSSHYFTALLHSGSTNAYCIGQVTTTSPQKVSITRLLPSRHHHNPLLTQEFSSPTNPFRPITLTKHNDPEYISATLQTASHRWNLTNLPVASTTTPLLTLSDDANLLVVYEPGAEPCCFFEGGALYIYSIKTCTPVYTSQPNSNPEVNTTELQSAKTSSSNGKFPPLDAIPSWSFLLDVTNVDVEDLQVTRAEDGGCGYVVTAMAGKDILEWRIR</sequence>